<comment type="similarity">
    <text evidence="2">Belongs to the iron-containing alcohol dehydrogenase family.</text>
</comment>
<evidence type="ECO:0000256" key="2">
    <source>
        <dbReference type="ARBA" id="ARBA00007358"/>
    </source>
</evidence>
<sequence length="373" mass="39462">MATELCFGRGEVATLPARVTVLGKRVLVVRGRNAERTASVITGLEEAGLVLSTFVVEREPDIDLIEKGIEQGRHHRAELVLSIGGGSVIDAGKALAAMIPSPTPLLDHLEVVGKGLPLNIEPLPLVAVPTTSGTGAELTRNAVIDVPEHCRKVSLRDRRLLPRLALVDPALTDSTPYRVTLASGLDAITQVIEPFICKHSNPMTDVLCRDAIPRGLAALRRLMQSEDVSARDELSWVSVCGGMALANAGLGVVHGLAGPIGGISHAPHGAICGVLLPHGLMMNLNRARDPEIVNRINQVVAWISAEFGFRTERALNDFDLWIKDSGLKGLASLGVTRADRLAAAHAAASSSSMKANPVALTEADLIELLEAAV</sequence>
<dbReference type="InterPro" id="IPR001670">
    <property type="entry name" value="ADH_Fe/GldA"/>
</dbReference>
<dbReference type="Proteomes" id="UP000217763">
    <property type="component" value="Chromosome"/>
</dbReference>
<protein>
    <submittedName>
        <fullName evidence="7">Alcohol dehydrogenase</fullName>
    </submittedName>
</protein>
<evidence type="ECO:0000256" key="3">
    <source>
        <dbReference type="ARBA" id="ARBA00023002"/>
    </source>
</evidence>
<feature type="domain" description="Alcohol dehydrogenase iron-type/glycerol dehydrogenase GldA" evidence="5">
    <location>
        <begin position="3"/>
        <end position="169"/>
    </location>
</feature>
<dbReference type="AlphaFoldDB" id="A0A291HUL5"/>
<organism evidence="7 8">
    <name type="scientific">Zobellella denitrificans</name>
    <dbReference type="NCBI Taxonomy" id="347534"/>
    <lineage>
        <taxon>Bacteria</taxon>
        <taxon>Pseudomonadati</taxon>
        <taxon>Pseudomonadota</taxon>
        <taxon>Gammaproteobacteria</taxon>
        <taxon>Aeromonadales</taxon>
        <taxon>Aeromonadaceae</taxon>
        <taxon>Zobellella</taxon>
    </lineage>
</organism>
<reference evidence="8" key="1">
    <citation type="submission" date="2015-09" db="EMBL/GenBank/DDBJ databases">
        <authorList>
            <person name="Shao Z."/>
            <person name="Wang L."/>
        </authorList>
    </citation>
    <scope>NUCLEOTIDE SEQUENCE [LARGE SCALE GENOMIC DNA]</scope>
    <source>
        <strain evidence="8">F13-1</strain>
    </source>
</reference>
<dbReference type="GO" id="GO:0004022">
    <property type="term" value="F:alcohol dehydrogenase (NAD+) activity"/>
    <property type="evidence" value="ECO:0007669"/>
    <property type="project" value="TreeGrafter"/>
</dbReference>
<keyword evidence="8" id="KW-1185">Reference proteome</keyword>
<comment type="cofactor">
    <cofactor evidence="1">
        <name>Fe cation</name>
        <dbReference type="ChEBI" id="CHEBI:24875"/>
    </cofactor>
</comment>
<dbReference type="EMBL" id="CP012621">
    <property type="protein sequence ID" value="ATG75850.1"/>
    <property type="molecule type" value="Genomic_DNA"/>
</dbReference>
<proteinExistence type="inferred from homology"/>
<dbReference type="Pfam" id="PF25137">
    <property type="entry name" value="ADH_Fe_C"/>
    <property type="match status" value="1"/>
</dbReference>
<evidence type="ECO:0000259" key="6">
    <source>
        <dbReference type="Pfam" id="PF25137"/>
    </source>
</evidence>
<keyword evidence="3" id="KW-0560">Oxidoreductase</keyword>
<dbReference type="SUPFAM" id="SSF56796">
    <property type="entry name" value="Dehydroquinate synthase-like"/>
    <property type="match status" value="1"/>
</dbReference>
<dbReference type="PANTHER" id="PTHR11496:SF102">
    <property type="entry name" value="ALCOHOL DEHYDROGENASE 4"/>
    <property type="match status" value="1"/>
</dbReference>
<dbReference type="GO" id="GO:0046872">
    <property type="term" value="F:metal ion binding"/>
    <property type="evidence" value="ECO:0007669"/>
    <property type="project" value="InterPro"/>
</dbReference>
<evidence type="ECO:0000313" key="7">
    <source>
        <dbReference type="EMBL" id="ATG75850.1"/>
    </source>
</evidence>
<name>A0A291HUL5_9GAMM</name>
<accession>A0A291HUL5</accession>
<dbReference type="Gene3D" id="3.40.50.1970">
    <property type="match status" value="1"/>
</dbReference>
<evidence type="ECO:0000256" key="4">
    <source>
        <dbReference type="ARBA" id="ARBA00023027"/>
    </source>
</evidence>
<dbReference type="PANTHER" id="PTHR11496">
    <property type="entry name" value="ALCOHOL DEHYDROGENASE"/>
    <property type="match status" value="1"/>
</dbReference>
<gene>
    <name evidence="7" type="ORF">AN401_08010</name>
</gene>
<evidence type="ECO:0000256" key="1">
    <source>
        <dbReference type="ARBA" id="ARBA00001962"/>
    </source>
</evidence>
<dbReference type="Pfam" id="PF00465">
    <property type="entry name" value="Fe-ADH"/>
    <property type="match status" value="1"/>
</dbReference>
<dbReference type="InterPro" id="IPR056798">
    <property type="entry name" value="ADH_Fe_C"/>
</dbReference>
<dbReference type="FunFam" id="3.40.50.1970:FF:000003">
    <property type="entry name" value="Alcohol dehydrogenase, iron-containing"/>
    <property type="match status" value="1"/>
</dbReference>
<dbReference type="InterPro" id="IPR039697">
    <property type="entry name" value="Alcohol_dehydrogenase_Fe"/>
</dbReference>
<dbReference type="Gene3D" id="1.20.1090.10">
    <property type="entry name" value="Dehydroquinate synthase-like - alpha domain"/>
    <property type="match status" value="1"/>
</dbReference>
<dbReference type="PROSITE" id="PS00913">
    <property type="entry name" value="ADH_IRON_1"/>
    <property type="match status" value="1"/>
</dbReference>
<dbReference type="InterPro" id="IPR018211">
    <property type="entry name" value="ADH_Fe_CS"/>
</dbReference>
<feature type="domain" description="Fe-containing alcohol dehydrogenase-like C-terminal" evidence="6">
    <location>
        <begin position="180"/>
        <end position="373"/>
    </location>
</feature>
<evidence type="ECO:0000259" key="5">
    <source>
        <dbReference type="Pfam" id="PF00465"/>
    </source>
</evidence>
<dbReference type="KEGG" id="zdf:AN401_08010"/>
<dbReference type="CDD" id="cd08183">
    <property type="entry name" value="Fe-ADH-like"/>
    <property type="match status" value="1"/>
</dbReference>
<keyword evidence="4" id="KW-0520">NAD</keyword>
<evidence type="ECO:0000313" key="8">
    <source>
        <dbReference type="Proteomes" id="UP000217763"/>
    </source>
</evidence>